<keyword evidence="2" id="KW-0812">Transmembrane</keyword>
<evidence type="ECO:0000259" key="3">
    <source>
        <dbReference type="Pfam" id="PF00892"/>
    </source>
</evidence>
<dbReference type="RefSeq" id="WP_096830312.1">
    <property type="nucleotide sequence ID" value="NZ_NXIB02000060.1"/>
</dbReference>
<protein>
    <submittedName>
        <fullName evidence="4">EamA/RhaT family transporter</fullName>
    </submittedName>
</protein>
<evidence type="ECO:0000313" key="4">
    <source>
        <dbReference type="EMBL" id="PHX55231.1"/>
    </source>
</evidence>
<dbReference type="SUPFAM" id="SSF103481">
    <property type="entry name" value="Multidrug resistance efflux transporter EmrE"/>
    <property type="match status" value="2"/>
</dbReference>
<organism evidence="4 5">
    <name type="scientific">Tychonema bourrellyi FEM_GT703</name>
    <dbReference type="NCBI Taxonomy" id="2040638"/>
    <lineage>
        <taxon>Bacteria</taxon>
        <taxon>Bacillati</taxon>
        <taxon>Cyanobacteriota</taxon>
        <taxon>Cyanophyceae</taxon>
        <taxon>Oscillatoriophycideae</taxon>
        <taxon>Oscillatoriales</taxon>
        <taxon>Microcoleaceae</taxon>
        <taxon>Tychonema</taxon>
    </lineage>
</organism>
<dbReference type="PANTHER" id="PTHR22911:SF76">
    <property type="entry name" value="EAMA DOMAIN-CONTAINING PROTEIN"/>
    <property type="match status" value="1"/>
</dbReference>
<name>A0A2G4F0E4_9CYAN</name>
<evidence type="ECO:0000313" key="5">
    <source>
        <dbReference type="Proteomes" id="UP000226442"/>
    </source>
</evidence>
<dbReference type="OrthoDB" id="528577at2"/>
<dbReference type="GO" id="GO:0016020">
    <property type="term" value="C:membrane"/>
    <property type="evidence" value="ECO:0007669"/>
    <property type="project" value="InterPro"/>
</dbReference>
<feature type="transmembrane region" description="Helical" evidence="2">
    <location>
        <begin position="14"/>
        <end position="33"/>
    </location>
</feature>
<evidence type="ECO:0000256" key="2">
    <source>
        <dbReference type="SAM" id="Phobius"/>
    </source>
</evidence>
<keyword evidence="2" id="KW-1133">Transmembrane helix</keyword>
<feature type="transmembrane region" description="Helical" evidence="2">
    <location>
        <begin position="162"/>
        <end position="181"/>
    </location>
</feature>
<dbReference type="PANTHER" id="PTHR22911">
    <property type="entry name" value="ACYL-MALONYL CONDENSING ENZYME-RELATED"/>
    <property type="match status" value="1"/>
</dbReference>
<dbReference type="EMBL" id="NXIB02000060">
    <property type="protein sequence ID" value="PHX55231.1"/>
    <property type="molecule type" value="Genomic_DNA"/>
</dbReference>
<feature type="transmembrane region" description="Helical" evidence="2">
    <location>
        <begin position="39"/>
        <end position="58"/>
    </location>
</feature>
<sequence length="314" mass="34892">MQTSTYRQFVSKELIALGFGILAITFAPILIKISSQELGANAIVFHRFWVATLVLGIWNRIKIEKNQENEIDSEQLQPKTTENWLLLLGAGVADAFCMVAWAWSIERTSIAHSTLLHNLTPIFTTLGGWLFFGQYFEMKFLLGVAITIGGSIAIVLEDWQLASGSFIGDQAALFSAIAYSIRLLVIERLRDRLSTATIILWISLITTLAVIPTALLFEERIFPGSWLVWIAVILQGLLCEVIGQGAIAYSLKRFSSGFVSLCLLLEPFLAAILAWFIFVQELSILDMFAFPVILLGIYLAKSSEGSEKSGLQDY</sequence>
<gene>
    <name evidence="4" type="ORF">CP500_011875</name>
</gene>
<dbReference type="InterPro" id="IPR000620">
    <property type="entry name" value="EamA_dom"/>
</dbReference>
<feature type="transmembrane region" description="Helical" evidence="2">
    <location>
        <begin position="258"/>
        <end position="278"/>
    </location>
</feature>
<reference evidence="4" key="1">
    <citation type="submission" date="2017-10" db="EMBL/GenBank/DDBJ databases">
        <title>Draft genome sequence of the planktic cyanobacteria Tychonema bourrellyi isolated from alpine lentic freshwater.</title>
        <authorList>
            <person name="Tett A."/>
            <person name="Armanini F."/>
            <person name="Asnicar F."/>
            <person name="Boscaini A."/>
            <person name="Pasolli E."/>
            <person name="Zolfo M."/>
            <person name="Donati C."/>
            <person name="Salmaso N."/>
            <person name="Segata N."/>
        </authorList>
    </citation>
    <scope>NUCLEOTIDE SEQUENCE</scope>
    <source>
        <strain evidence="4">FEM_GT703</strain>
    </source>
</reference>
<dbReference type="InterPro" id="IPR037185">
    <property type="entry name" value="EmrE-like"/>
</dbReference>
<keyword evidence="2" id="KW-0472">Membrane</keyword>
<feature type="domain" description="EamA" evidence="3">
    <location>
        <begin position="167"/>
        <end position="299"/>
    </location>
</feature>
<feature type="transmembrane region" description="Helical" evidence="2">
    <location>
        <begin position="84"/>
        <end position="103"/>
    </location>
</feature>
<feature type="transmembrane region" description="Helical" evidence="2">
    <location>
        <begin position="226"/>
        <end position="251"/>
    </location>
</feature>
<comment type="similarity">
    <text evidence="1">Belongs to the EamA transporter family.</text>
</comment>
<proteinExistence type="inferred from homology"/>
<feature type="domain" description="EamA" evidence="3">
    <location>
        <begin position="21"/>
        <end position="155"/>
    </location>
</feature>
<dbReference type="AlphaFoldDB" id="A0A2G4F0E4"/>
<comment type="caution">
    <text evidence="4">The sequence shown here is derived from an EMBL/GenBank/DDBJ whole genome shotgun (WGS) entry which is preliminary data.</text>
</comment>
<dbReference type="Pfam" id="PF00892">
    <property type="entry name" value="EamA"/>
    <property type="match status" value="2"/>
</dbReference>
<evidence type="ECO:0000256" key="1">
    <source>
        <dbReference type="ARBA" id="ARBA00007362"/>
    </source>
</evidence>
<dbReference type="Proteomes" id="UP000226442">
    <property type="component" value="Unassembled WGS sequence"/>
</dbReference>
<feature type="transmembrane region" description="Helical" evidence="2">
    <location>
        <begin position="140"/>
        <end position="156"/>
    </location>
</feature>
<keyword evidence="5" id="KW-1185">Reference proteome</keyword>
<accession>A0A2G4F0E4</accession>
<feature type="transmembrane region" description="Helical" evidence="2">
    <location>
        <begin position="115"/>
        <end position="133"/>
    </location>
</feature>
<feature type="transmembrane region" description="Helical" evidence="2">
    <location>
        <begin position="193"/>
        <end position="214"/>
    </location>
</feature>
<feature type="transmembrane region" description="Helical" evidence="2">
    <location>
        <begin position="284"/>
        <end position="300"/>
    </location>
</feature>